<evidence type="ECO:0000256" key="1">
    <source>
        <dbReference type="SAM" id="MobiDB-lite"/>
    </source>
</evidence>
<dbReference type="AlphaFoldDB" id="I1D7Y8"/>
<organism evidence="3 4">
    <name type="scientific">Saccharomonospora glauca K62</name>
    <dbReference type="NCBI Taxonomy" id="928724"/>
    <lineage>
        <taxon>Bacteria</taxon>
        <taxon>Bacillati</taxon>
        <taxon>Actinomycetota</taxon>
        <taxon>Actinomycetes</taxon>
        <taxon>Pseudonocardiales</taxon>
        <taxon>Pseudonocardiaceae</taxon>
        <taxon>Saccharomonospora</taxon>
    </lineage>
</organism>
<dbReference type="OrthoDB" id="5196645at2"/>
<dbReference type="Proteomes" id="UP000005087">
    <property type="component" value="Chromosome"/>
</dbReference>
<keyword evidence="4" id="KW-1185">Reference proteome</keyword>
<gene>
    <name evidence="3" type="ORF">SacglDRAFT_04232</name>
</gene>
<sequence length="227" mass="24912">MTSSNTLRVISITAGVLLLGGCSAVRSGAEAGGEAASTAPKQSTISQSASADEEKARKQLAELVVAPDGSMDGYDRDRFPHWSNQGNSCNTREVVLQRDGTDVKVDEKCRPISGSWTSPYDGETWTDPADLDIDHVVPLAEAWRSGAALWTDEEREQFANDLDGVNLLAVTDNVNQAKGDKAPEDWKPPLESYWCTYAIHWIDVKHTWELTVEEDEVAALEEMLDRC</sequence>
<dbReference type="EMBL" id="CM001484">
    <property type="protein sequence ID" value="EIF01063.1"/>
    <property type="molecule type" value="Genomic_DNA"/>
</dbReference>
<dbReference type="Pfam" id="PF07510">
    <property type="entry name" value="GmrSD_C"/>
    <property type="match status" value="1"/>
</dbReference>
<accession>I1D7Y8</accession>
<name>I1D7Y8_9PSEU</name>
<evidence type="ECO:0000313" key="4">
    <source>
        <dbReference type="Proteomes" id="UP000005087"/>
    </source>
</evidence>
<proteinExistence type="predicted"/>
<dbReference type="eggNOG" id="COG2356">
    <property type="taxonomic scope" value="Bacteria"/>
</dbReference>
<dbReference type="HOGENOM" id="CLU_043034_3_1_11"/>
<evidence type="ECO:0000313" key="3">
    <source>
        <dbReference type="EMBL" id="EIF01063.1"/>
    </source>
</evidence>
<evidence type="ECO:0000259" key="2">
    <source>
        <dbReference type="Pfam" id="PF07510"/>
    </source>
</evidence>
<feature type="compositionally biased region" description="Polar residues" evidence="1">
    <location>
        <begin position="39"/>
        <end position="50"/>
    </location>
</feature>
<dbReference type="PANTHER" id="PTHR24094:SF15">
    <property type="entry name" value="AMP-DEPENDENT SYNTHETASE_LIGASE DOMAIN-CONTAINING PROTEIN-RELATED"/>
    <property type="match status" value="1"/>
</dbReference>
<feature type="region of interest" description="Disordered" evidence="1">
    <location>
        <begin position="33"/>
        <end position="53"/>
    </location>
</feature>
<reference evidence="3 4" key="1">
    <citation type="submission" date="2011-09" db="EMBL/GenBank/DDBJ databases">
        <authorList>
            <consortium name="US DOE Joint Genome Institute (JGI-PGF)"/>
            <person name="Lucas S."/>
            <person name="Han J."/>
            <person name="Lapidus A."/>
            <person name="Cheng J.-F."/>
            <person name="Goodwin L."/>
            <person name="Pitluck S."/>
            <person name="Peters L."/>
            <person name="Land M.L."/>
            <person name="Hauser L."/>
            <person name="Brambilla E."/>
            <person name="Klenk H.-P."/>
            <person name="Woyke T.J."/>
        </authorList>
    </citation>
    <scope>NUCLEOTIDE SEQUENCE [LARGE SCALE GENOMIC DNA]</scope>
    <source>
        <strain evidence="3 4">K62</strain>
    </source>
</reference>
<dbReference type="InterPro" id="IPR011089">
    <property type="entry name" value="GmrSD_C"/>
</dbReference>
<dbReference type="PANTHER" id="PTHR24094">
    <property type="entry name" value="SECRETED PROTEIN"/>
    <property type="match status" value="1"/>
</dbReference>
<dbReference type="STRING" id="928724.SacglDRAFT_04232"/>
<feature type="domain" description="GmrSD restriction endonucleases C-terminal" evidence="2">
    <location>
        <begin position="116"/>
        <end position="220"/>
    </location>
</feature>
<protein>
    <recommendedName>
        <fullName evidence="2">GmrSD restriction endonucleases C-terminal domain-containing protein</fullName>
    </recommendedName>
</protein>
<reference evidence="4" key="2">
    <citation type="submission" date="2012-01" db="EMBL/GenBank/DDBJ databases">
        <title>Noncontiguous Finished sequence of chromosome of Saccharomonospora glauca K62.</title>
        <authorList>
            <consortium name="US DOE Joint Genome Institute"/>
            <person name="Lucas S."/>
            <person name="Han J."/>
            <person name="Lapidus A."/>
            <person name="Cheng J.-F."/>
            <person name="Goodwin L."/>
            <person name="Pitluck S."/>
            <person name="Peters L."/>
            <person name="Mikhailova N."/>
            <person name="Held B."/>
            <person name="Detter J.C."/>
            <person name="Han C."/>
            <person name="Tapia R."/>
            <person name="Land M."/>
            <person name="Hauser L."/>
            <person name="Kyrpides N."/>
            <person name="Ivanova N."/>
            <person name="Pagani I."/>
            <person name="Brambilla E.-M."/>
            <person name="Klenk H.-P."/>
            <person name="Woyke T."/>
        </authorList>
    </citation>
    <scope>NUCLEOTIDE SEQUENCE [LARGE SCALE GENOMIC DNA]</scope>
    <source>
        <strain evidence="4">K62</strain>
    </source>
</reference>
<dbReference type="RefSeq" id="WP_005466932.1">
    <property type="nucleotide sequence ID" value="NZ_CM001484.1"/>
</dbReference>